<name>A0A069PB27_9BURK</name>
<keyword evidence="2" id="KW-1185">Reference proteome</keyword>
<organism evidence="1 2">
    <name type="scientific">Caballeronia glathei</name>
    <dbReference type="NCBI Taxonomy" id="60547"/>
    <lineage>
        <taxon>Bacteria</taxon>
        <taxon>Pseudomonadati</taxon>
        <taxon>Pseudomonadota</taxon>
        <taxon>Betaproteobacteria</taxon>
        <taxon>Burkholderiales</taxon>
        <taxon>Burkholderiaceae</taxon>
        <taxon>Caballeronia</taxon>
    </lineage>
</organism>
<reference evidence="1 2" key="1">
    <citation type="submission" date="2014-03" db="EMBL/GenBank/DDBJ databases">
        <title>Draft Genome Sequences of Four Burkholderia Strains.</title>
        <authorList>
            <person name="Liu X.Y."/>
            <person name="Li C.X."/>
            <person name="Xu J.H."/>
        </authorList>
    </citation>
    <scope>NUCLEOTIDE SEQUENCE [LARGE SCALE GENOMIC DNA]</scope>
    <source>
        <strain evidence="1 2">DSM 50014</strain>
    </source>
</reference>
<accession>A0A069PB27</accession>
<protein>
    <submittedName>
        <fullName evidence="1">Uncharacterized protein</fullName>
    </submittedName>
</protein>
<evidence type="ECO:0000313" key="1">
    <source>
        <dbReference type="EMBL" id="KDR37652.1"/>
    </source>
</evidence>
<sequence>MARDLYVGASEVVDGRDNALIYVLAERADFAPYGRRTILTRRVSIKKIVTYFRQLSKQRKRLSLVPGSLTVKGCLCLLRSTS</sequence>
<dbReference type="AlphaFoldDB" id="A0A069PB27"/>
<dbReference type="Proteomes" id="UP000027466">
    <property type="component" value="Unassembled WGS sequence"/>
</dbReference>
<evidence type="ECO:0000313" key="2">
    <source>
        <dbReference type="Proteomes" id="UP000027466"/>
    </source>
</evidence>
<dbReference type="EMBL" id="JFHC01000172">
    <property type="protein sequence ID" value="KDR37652.1"/>
    <property type="molecule type" value="Genomic_DNA"/>
</dbReference>
<gene>
    <name evidence="1" type="ORF">BG61_10110</name>
</gene>
<proteinExistence type="predicted"/>
<comment type="caution">
    <text evidence="1">The sequence shown here is derived from an EMBL/GenBank/DDBJ whole genome shotgun (WGS) entry which is preliminary data.</text>
</comment>